<name>A0ABQ4JYY5_SALAC</name>
<evidence type="ECO:0000313" key="3">
    <source>
        <dbReference type="Proteomes" id="UP000677457"/>
    </source>
</evidence>
<accession>A0ABQ4JYY5</accession>
<sequence length="100" mass="11081">MFYAEESGGGGSEDQPDRAHEDTDARARDQRRRRDHCLLYADLCSDASARGRAIPTTREVGRRIGYLAGKVDTTDRLLIARREMIHVLSLLGPLDAVRGG</sequence>
<keyword evidence="3" id="KW-1185">Reference proteome</keyword>
<reference evidence="2 3" key="1">
    <citation type="submission" date="2021-03" db="EMBL/GenBank/DDBJ databases">
        <title>Whole genome shotgun sequence of Salinispora arenicola NBRC 105043.</title>
        <authorList>
            <person name="Komaki H."/>
            <person name="Tamura T."/>
        </authorList>
    </citation>
    <scope>NUCLEOTIDE SEQUENCE [LARGE SCALE GENOMIC DNA]</scope>
    <source>
        <strain evidence="2 3">NBRC 105043</strain>
    </source>
</reference>
<feature type="region of interest" description="Disordered" evidence="1">
    <location>
        <begin position="1"/>
        <end position="31"/>
    </location>
</feature>
<evidence type="ECO:0000313" key="2">
    <source>
        <dbReference type="EMBL" id="GIM88130.1"/>
    </source>
</evidence>
<proteinExistence type="predicted"/>
<protein>
    <submittedName>
        <fullName evidence="2">Uncharacterized protein</fullName>
    </submittedName>
</protein>
<organism evidence="2 3">
    <name type="scientific">Salinispora arenicola</name>
    <dbReference type="NCBI Taxonomy" id="168697"/>
    <lineage>
        <taxon>Bacteria</taxon>
        <taxon>Bacillati</taxon>
        <taxon>Actinomycetota</taxon>
        <taxon>Actinomycetes</taxon>
        <taxon>Micromonosporales</taxon>
        <taxon>Micromonosporaceae</taxon>
        <taxon>Salinispora</taxon>
    </lineage>
</organism>
<dbReference type="EMBL" id="BOQM01000063">
    <property type="protein sequence ID" value="GIM88130.1"/>
    <property type="molecule type" value="Genomic_DNA"/>
</dbReference>
<dbReference type="Proteomes" id="UP000677457">
    <property type="component" value="Unassembled WGS sequence"/>
</dbReference>
<feature type="compositionally biased region" description="Basic and acidic residues" evidence="1">
    <location>
        <begin position="15"/>
        <end position="28"/>
    </location>
</feature>
<evidence type="ECO:0000256" key="1">
    <source>
        <dbReference type="SAM" id="MobiDB-lite"/>
    </source>
</evidence>
<comment type="caution">
    <text evidence="2">The sequence shown here is derived from an EMBL/GenBank/DDBJ whole genome shotgun (WGS) entry which is preliminary data.</text>
</comment>
<gene>
    <name evidence="2" type="ORF">Sar04_48660</name>
</gene>